<evidence type="ECO:0000256" key="3">
    <source>
        <dbReference type="SAM" id="MobiDB-lite"/>
    </source>
</evidence>
<evidence type="ECO:0000313" key="5">
    <source>
        <dbReference type="Proteomes" id="UP000306378"/>
    </source>
</evidence>
<dbReference type="RefSeq" id="WP_138446557.1">
    <property type="nucleotide sequence ID" value="NZ_VBUT01000002.1"/>
</dbReference>
<dbReference type="InterPro" id="IPR012349">
    <property type="entry name" value="Split_barrel_FMN-bd"/>
</dbReference>
<comment type="similarity">
    <text evidence="1">Belongs to the F420H(2)-dependent quinone reductase family.</text>
</comment>
<gene>
    <name evidence="4" type="ORF">FEK34_04345</name>
</gene>
<dbReference type="EMBL" id="VBUT01000002">
    <property type="protein sequence ID" value="TLF80916.1"/>
    <property type="molecule type" value="Genomic_DNA"/>
</dbReference>
<comment type="catalytic activity">
    <reaction evidence="2">
        <text>oxidized coenzyme F420-(gamma-L-Glu)(n) + a quinol + H(+) = reduced coenzyme F420-(gamma-L-Glu)(n) + a quinone</text>
        <dbReference type="Rhea" id="RHEA:39663"/>
        <dbReference type="Rhea" id="RHEA-COMP:12939"/>
        <dbReference type="Rhea" id="RHEA-COMP:14378"/>
        <dbReference type="ChEBI" id="CHEBI:15378"/>
        <dbReference type="ChEBI" id="CHEBI:24646"/>
        <dbReference type="ChEBI" id="CHEBI:132124"/>
        <dbReference type="ChEBI" id="CHEBI:133980"/>
        <dbReference type="ChEBI" id="CHEBI:139511"/>
    </reaction>
</comment>
<protein>
    <submittedName>
        <fullName evidence="4">Nitroreductase family deazaflavin-dependent oxidoreductase</fullName>
    </submittedName>
</protein>
<accession>A0A5R8NXP1</accession>
<dbReference type="PANTHER" id="PTHR39428">
    <property type="entry name" value="F420H(2)-DEPENDENT QUINONE REDUCTASE RV1261C"/>
    <property type="match status" value="1"/>
</dbReference>
<organism evidence="4 5">
    <name type="scientific">Nocardia cyriacigeorgica</name>
    <dbReference type="NCBI Taxonomy" id="135487"/>
    <lineage>
        <taxon>Bacteria</taxon>
        <taxon>Bacillati</taxon>
        <taxon>Actinomycetota</taxon>
        <taxon>Actinomycetes</taxon>
        <taxon>Mycobacteriales</taxon>
        <taxon>Nocardiaceae</taxon>
        <taxon>Nocardia</taxon>
    </lineage>
</organism>
<dbReference type="GO" id="GO:0070967">
    <property type="term" value="F:coenzyme F420 binding"/>
    <property type="evidence" value="ECO:0007669"/>
    <property type="project" value="TreeGrafter"/>
</dbReference>
<evidence type="ECO:0000256" key="2">
    <source>
        <dbReference type="ARBA" id="ARBA00049106"/>
    </source>
</evidence>
<dbReference type="Proteomes" id="UP000306378">
    <property type="component" value="Unassembled WGS sequence"/>
</dbReference>
<dbReference type="GO" id="GO:0016491">
    <property type="term" value="F:oxidoreductase activity"/>
    <property type="evidence" value="ECO:0007669"/>
    <property type="project" value="InterPro"/>
</dbReference>
<evidence type="ECO:0000256" key="1">
    <source>
        <dbReference type="ARBA" id="ARBA00008710"/>
    </source>
</evidence>
<dbReference type="InterPro" id="IPR004378">
    <property type="entry name" value="F420H2_quin_Rdtase"/>
</dbReference>
<evidence type="ECO:0000313" key="4">
    <source>
        <dbReference type="EMBL" id="TLF80916.1"/>
    </source>
</evidence>
<sequence length="155" mass="17212">MAGDQQVGGQRKPGTPGPLSRWFQKKMNARTAAKMRRKGSGKVMGMNVLILHTIGRRSGQRRETPLAWFDDGDAKLIVASGGGSVNPDWYANLTAHPEQVSIELPGEGSFDVTPQTLDGTDREDAWKRIVAEEPRIGKYQKKSKRIYPVVRLTPR</sequence>
<name>A0A5R8NXP1_9NOCA</name>
<comment type="caution">
    <text evidence="4">The sequence shown here is derived from an EMBL/GenBank/DDBJ whole genome shotgun (WGS) entry which is preliminary data.</text>
</comment>
<reference evidence="4 5" key="1">
    <citation type="submission" date="2019-05" db="EMBL/GenBank/DDBJ databases">
        <title>Genomes sequences of two Nocardia cyriacigeorgica environmental isolates, type strains Nocardia asteroides ATCC 19247 and Nocardia cyriacigeorgica DSM 44484.</title>
        <authorList>
            <person name="Vautrin F."/>
            <person name="Bergeron E."/>
            <person name="Dubost A."/>
            <person name="Abrouk D."/>
            <person name="Rodriguez Nava V."/>
            <person name="Pujic P."/>
        </authorList>
    </citation>
    <scope>NUCLEOTIDE SEQUENCE [LARGE SCALE GENOMIC DNA]</scope>
    <source>
        <strain evidence="4 5">EML 446</strain>
    </source>
</reference>
<proteinExistence type="inferred from homology"/>
<dbReference type="NCBIfam" id="TIGR00026">
    <property type="entry name" value="hi_GC_TIGR00026"/>
    <property type="match status" value="1"/>
</dbReference>
<feature type="region of interest" description="Disordered" evidence="3">
    <location>
        <begin position="1"/>
        <end position="23"/>
    </location>
</feature>
<dbReference type="Gene3D" id="2.30.110.10">
    <property type="entry name" value="Electron Transport, Fmn-binding Protein, Chain A"/>
    <property type="match status" value="1"/>
</dbReference>
<dbReference type="AlphaFoldDB" id="A0A5R8NXP1"/>
<dbReference type="PANTHER" id="PTHR39428:SF1">
    <property type="entry name" value="F420H(2)-DEPENDENT QUINONE REDUCTASE RV1261C"/>
    <property type="match status" value="1"/>
</dbReference>
<dbReference type="Pfam" id="PF04075">
    <property type="entry name" value="F420H2_quin_red"/>
    <property type="match status" value="1"/>
</dbReference>
<dbReference type="GO" id="GO:0005886">
    <property type="term" value="C:plasma membrane"/>
    <property type="evidence" value="ECO:0007669"/>
    <property type="project" value="TreeGrafter"/>
</dbReference>